<dbReference type="Gene3D" id="3.30.70.360">
    <property type="match status" value="1"/>
</dbReference>
<keyword evidence="3" id="KW-0378">Hydrolase</keyword>
<dbReference type="InterPro" id="IPR050072">
    <property type="entry name" value="Peptidase_M20A"/>
</dbReference>
<reference evidence="9" key="1">
    <citation type="journal article" date="2019" name="Int. J. Syst. Evol. Microbiol.">
        <title>The Global Catalogue of Microorganisms (GCM) 10K type strain sequencing project: providing services to taxonomists for standard genome sequencing and annotation.</title>
        <authorList>
            <consortium name="The Broad Institute Genomics Platform"/>
            <consortium name="The Broad Institute Genome Sequencing Center for Infectious Disease"/>
            <person name="Wu L."/>
            <person name="Ma J."/>
        </authorList>
    </citation>
    <scope>NUCLEOTIDE SEQUENCE [LARGE SCALE GENOMIC DNA]</scope>
    <source>
        <strain evidence="9">CCUG 59858</strain>
    </source>
</reference>
<dbReference type="PROSITE" id="PS00758">
    <property type="entry name" value="ARGE_DAPE_CPG2_1"/>
    <property type="match status" value="1"/>
</dbReference>
<dbReference type="RefSeq" id="WP_382340293.1">
    <property type="nucleotide sequence ID" value="NZ_JBHSAB010000001.1"/>
</dbReference>
<dbReference type="InterPro" id="IPR011650">
    <property type="entry name" value="Peptidase_M20_dimer"/>
</dbReference>
<name>A0ABV8CCM7_9GAMM</name>
<evidence type="ECO:0000256" key="4">
    <source>
        <dbReference type="ARBA" id="ARBA00022833"/>
    </source>
</evidence>
<dbReference type="Pfam" id="PF01546">
    <property type="entry name" value="Peptidase_M20"/>
    <property type="match status" value="1"/>
</dbReference>
<feature type="signal peptide" evidence="6">
    <location>
        <begin position="1"/>
        <end position="24"/>
    </location>
</feature>
<keyword evidence="2" id="KW-0479">Metal-binding</keyword>
<dbReference type="InterPro" id="IPR036264">
    <property type="entry name" value="Bact_exopeptidase_dim_dom"/>
</dbReference>
<proteinExistence type="predicted"/>
<evidence type="ECO:0000256" key="2">
    <source>
        <dbReference type="ARBA" id="ARBA00022723"/>
    </source>
</evidence>
<dbReference type="SUPFAM" id="SSF55031">
    <property type="entry name" value="Bacterial exopeptidase dimerisation domain"/>
    <property type="match status" value="1"/>
</dbReference>
<dbReference type="SUPFAM" id="SSF53187">
    <property type="entry name" value="Zn-dependent exopeptidases"/>
    <property type="match status" value="1"/>
</dbReference>
<evidence type="ECO:0000256" key="6">
    <source>
        <dbReference type="SAM" id="SignalP"/>
    </source>
</evidence>
<evidence type="ECO:0000256" key="5">
    <source>
        <dbReference type="ARBA" id="ARBA00023285"/>
    </source>
</evidence>
<protein>
    <submittedName>
        <fullName evidence="8">M20/M25/M40 family metallo-hydrolase</fullName>
    </submittedName>
</protein>
<evidence type="ECO:0000256" key="1">
    <source>
        <dbReference type="ARBA" id="ARBA00001947"/>
    </source>
</evidence>
<feature type="chain" id="PRO_5046241455" evidence="6">
    <location>
        <begin position="25"/>
        <end position="435"/>
    </location>
</feature>
<keyword evidence="9" id="KW-1185">Reference proteome</keyword>
<dbReference type="PANTHER" id="PTHR43808:SF32">
    <property type="entry name" value="ARGE_DAPE-RELATED DEACYLASE"/>
    <property type="match status" value="1"/>
</dbReference>
<evidence type="ECO:0000313" key="8">
    <source>
        <dbReference type="EMBL" id="MFC3907696.1"/>
    </source>
</evidence>
<dbReference type="Gene3D" id="3.40.630.10">
    <property type="entry name" value="Zn peptidases"/>
    <property type="match status" value="1"/>
</dbReference>
<dbReference type="PANTHER" id="PTHR43808">
    <property type="entry name" value="ACETYLORNITHINE DEACETYLASE"/>
    <property type="match status" value="1"/>
</dbReference>
<dbReference type="InterPro" id="IPR002933">
    <property type="entry name" value="Peptidase_M20"/>
</dbReference>
<evidence type="ECO:0000256" key="3">
    <source>
        <dbReference type="ARBA" id="ARBA00022801"/>
    </source>
</evidence>
<feature type="domain" description="Peptidase M20 dimerisation" evidence="7">
    <location>
        <begin position="215"/>
        <end position="333"/>
    </location>
</feature>
<evidence type="ECO:0000313" key="9">
    <source>
        <dbReference type="Proteomes" id="UP001595758"/>
    </source>
</evidence>
<dbReference type="EMBL" id="JBHSAB010000001">
    <property type="protein sequence ID" value="MFC3907696.1"/>
    <property type="molecule type" value="Genomic_DNA"/>
</dbReference>
<evidence type="ECO:0000259" key="7">
    <source>
        <dbReference type="Pfam" id="PF07687"/>
    </source>
</evidence>
<dbReference type="Pfam" id="PF07687">
    <property type="entry name" value="M20_dimer"/>
    <property type="match status" value="1"/>
</dbReference>
<comment type="caution">
    <text evidence="8">The sequence shown here is derived from an EMBL/GenBank/DDBJ whole genome shotgun (WGS) entry which is preliminary data.</text>
</comment>
<comment type="cofactor">
    <cofactor evidence="1">
        <name>Zn(2+)</name>
        <dbReference type="ChEBI" id="CHEBI:29105"/>
    </cofactor>
</comment>
<gene>
    <name evidence="8" type="ORF">ACFORL_01200</name>
</gene>
<accession>A0ABV8CCM7</accession>
<keyword evidence="5" id="KW-0170">Cobalt</keyword>
<keyword evidence="6" id="KW-0732">Signal</keyword>
<dbReference type="Proteomes" id="UP001595758">
    <property type="component" value="Unassembled WGS sequence"/>
</dbReference>
<dbReference type="InterPro" id="IPR001261">
    <property type="entry name" value="ArgE/DapE_CS"/>
</dbReference>
<organism evidence="8 9">
    <name type="scientific">Legionella dresdenensis</name>
    <dbReference type="NCBI Taxonomy" id="450200"/>
    <lineage>
        <taxon>Bacteria</taxon>
        <taxon>Pseudomonadati</taxon>
        <taxon>Pseudomonadota</taxon>
        <taxon>Gammaproteobacteria</taxon>
        <taxon>Legionellales</taxon>
        <taxon>Legionellaceae</taxon>
        <taxon>Legionella</taxon>
    </lineage>
</organism>
<sequence>MDNRSGLIRIIALATFIFSPPLAAKPLTAQEKLIAEHITQQASNQLSLLEKIANINSDTANVAGVRQVGSVLRPEFEQLGFKVRWVEEPAEMKRAPTLVAERKGNSGKRVLLIGHLDTVFSKDSPFQTFTRVGDKARGPGVIDDKGGDVIILYALKALAAAHVLDNTTITVVLTGDEEDSGKPAAISRKPLFEAARQSDIALDFECAITADTATIARRGISQWTVKTTGNETHSSEIFRKVSGYGANFELARILNTMVSRLASEKYLSFNPGLILGGTIVGYDKQLSSGKAFGKENVIAKTALAKGDLRYLTPVQRDHAKAAMKQIVKTNLPGTTAEISFEDGIPSMPPTAENIRLLEVYSQASDDLGYGKVKALDPGIRGAGDISYIAGIVKANLVGLGALGNGAHSTDETLDIKSLPIQTQRAALLIYRLTHS</sequence>
<keyword evidence="4" id="KW-0862">Zinc</keyword>